<dbReference type="PANTHER" id="PTHR43802">
    <property type="entry name" value="ENOYL-COA HYDRATASE"/>
    <property type="match status" value="1"/>
</dbReference>
<dbReference type="Gene3D" id="3.90.226.10">
    <property type="entry name" value="2-enoyl-CoA Hydratase, Chain A, domain 1"/>
    <property type="match status" value="1"/>
</dbReference>
<dbReference type="PANTHER" id="PTHR43802:SF1">
    <property type="entry name" value="IP11341P-RELATED"/>
    <property type="match status" value="1"/>
</dbReference>
<sequence length="250" mass="27111">MNNQIVVHRHGAIAEVVINRPEKMNAMTPEMSEVLAHCFTQLNDDEDIRVILLRGEGERAFCAGSDLKALDSYPSAADFRQRIDYGTTVRRARKPVVAALRGWVLGGGLEMMLAADIRIAGHGAKFGAPEVIRGWVGGGGASQFLPRLVGYGQSMRLLLSGDNIDAQEAWRIGLVEFLVADDAVNDTAMILCQKLAEHNPLAVQAVKSAVRGALSMPLEAGMQYENELTTLCFAVGNYQQGTAAFSKQRP</sequence>
<reference evidence="4" key="2">
    <citation type="submission" date="2020-02" db="EMBL/GenBank/DDBJ databases">
        <authorList>
            <consortium name="NCBI Pathogen Detection Project"/>
        </authorList>
    </citation>
    <scope>NUCLEOTIDE SEQUENCE</scope>
    <source>
        <strain evidence="4">1839</strain>
    </source>
</reference>
<dbReference type="Pfam" id="PF00378">
    <property type="entry name" value="ECH_1"/>
    <property type="match status" value="1"/>
</dbReference>
<dbReference type="GO" id="GO:0016829">
    <property type="term" value="F:lyase activity"/>
    <property type="evidence" value="ECO:0007669"/>
    <property type="project" value="UniProtKB-KW"/>
</dbReference>
<dbReference type="AlphaFoldDB" id="A0A765T6B4"/>
<proteinExistence type="inferred from homology"/>
<dbReference type="GO" id="GO:0016853">
    <property type="term" value="F:isomerase activity"/>
    <property type="evidence" value="ECO:0007669"/>
    <property type="project" value="UniProtKB-KW"/>
</dbReference>
<dbReference type="EMBL" id="DAAYTU010000011">
    <property type="protein sequence ID" value="HAG5770559.1"/>
    <property type="molecule type" value="Genomic_DNA"/>
</dbReference>
<protein>
    <submittedName>
        <fullName evidence="4">Enoyl-CoA hydratase/isomerase family protein</fullName>
    </submittedName>
</protein>
<evidence type="ECO:0000256" key="3">
    <source>
        <dbReference type="RuleBase" id="RU003707"/>
    </source>
</evidence>
<comment type="similarity">
    <text evidence="1 3">Belongs to the enoyl-CoA hydratase/isomerase family.</text>
</comment>
<name>A0A765T6B4_ECOLX</name>
<gene>
    <name evidence="4" type="ORF">GGB84_002219</name>
</gene>
<reference evidence="4" key="1">
    <citation type="journal article" date="2018" name="Genome Biol.">
        <title>SKESA: strategic k-mer extension for scrupulous assemblies.</title>
        <authorList>
            <person name="Souvorov A."/>
            <person name="Agarwala R."/>
            <person name="Lipman D.J."/>
        </authorList>
    </citation>
    <scope>NUCLEOTIDE SEQUENCE [LARGE SCALE GENOMIC DNA]</scope>
    <source>
        <strain evidence="4">1839</strain>
    </source>
</reference>
<evidence type="ECO:0000313" key="4">
    <source>
        <dbReference type="EMBL" id="HAG5770559.1"/>
    </source>
</evidence>
<dbReference type="InterPro" id="IPR018376">
    <property type="entry name" value="Enoyl-CoA_hyd/isom_CS"/>
</dbReference>
<keyword evidence="4" id="KW-0413">Isomerase</keyword>
<evidence type="ECO:0000256" key="2">
    <source>
        <dbReference type="ARBA" id="ARBA00023239"/>
    </source>
</evidence>
<dbReference type="CDD" id="cd06558">
    <property type="entry name" value="crotonase-like"/>
    <property type="match status" value="1"/>
</dbReference>
<keyword evidence="2" id="KW-0456">Lyase</keyword>
<dbReference type="PROSITE" id="PS00166">
    <property type="entry name" value="ENOYL_COA_HYDRATASE"/>
    <property type="match status" value="1"/>
</dbReference>
<dbReference type="InterPro" id="IPR001753">
    <property type="entry name" value="Enoyl-CoA_hydra/iso"/>
</dbReference>
<accession>A0A765T6B4</accession>
<organism evidence="4">
    <name type="scientific">Escherichia coli</name>
    <dbReference type="NCBI Taxonomy" id="562"/>
    <lineage>
        <taxon>Bacteria</taxon>
        <taxon>Pseudomonadati</taxon>
        <taxon>Pseudomonadota</taxon>
        <taxon>Gammaproteobacteria</taxon>
        <taxon>Enterobacterales</taxon>
        <taxon>Enterobacteriaceae</taxon>
        <taxon>Escherichia</taxon>
    </lineage>
</organism>
<evidence type="ECO:0000256" key="1">
    <source>
        <dbReference type="ARBA" id="ARBA00005254"/>
    </source>
</evidence>
<dbReference type="InterPro" id="IPR029045">
    <property type="entry name" value="ClpP/crotonase-like_dom_sf"/>
</dbReference>
<dbReference type="SUPFAM" id="SSF52096">
    <property type="entry name" value="ClpP/crotonase"/>
    <property type="match status" value="1"/>
</dbReference>
<comment type="caution">
    <text evidence="4">The sequence shown here is derived from an EMBL/GenBank/DDBJ whole genome shotgun (WGS) entry which is preliminary data.</text>
</comment>